<comment type="catalytic activity">
    <reaction evidence="9">
        <text>L-aspartate 4-semialdehyde + pyruvate = (2S,4S)-4-hydroxy-2,3,4,5-tetrahydrodipicolinate + H2O + H(+)</text>
        <dbReference type="Rhea" id="RHEA:34171"/>
        <dbReference type="ChEBI" id="CHEBI:15361"/>
        <dbReference type="ChEBI" id="CHEBI:15377"/>
        <dbReference type="ChEBI" id="CHEBI:15378"/>
        <dbReference type="ChEBI" id="CHEBI:67139"/>
        <dbReference type="ChEBI" id="CHEBI:537519"/>
        <dbReference type="EC" id="4.3.3.7"/>
    </reaction>
</comment>
<keyword evidence="8" id="KW-0704">Schiff base</keyword>
<evidence type="ECO:0000256" key="4">
    <source>
        <dbReference type="ARBA" id="ARBA00022605"/>
    </source>
</evidence>
<dbReference type="GO" id="GO:0019877">
    <property type="term" value="P:diaminopimelate biosynthetic process"/>
    <property type="evidence" value="ECO:0007669"/>
    <property type="project" value="UniProtKB-KW"/>
</dbReference>
<name>A0A5J6VJA9_9VIRU</name>
<evidence type="ECO:0000256" key="8">
    <source>
        <dbReference type="ARBA" id="ARBA00023270"/>
    </source>
</evidence>
<dbReference type="NCBIfam" id="TIGR00674">
    <property type="entry name" value="dapA"/>
    <property type="match status" value="1"/>
</dbReference>
<dbReference type="Pfam" id="PF00701">
    <property type="entry name" value="DHDPS"/>
    <property type="match status" value="1"/>
</dbReference>
<dbReference type="Gene3D" id="3.20.20.70">
    <property type="entry name" value="Aldolase class I"/>
    <property type="match status" value="1"/>
</dbReference>
<dbReference type="InterPro" id="IPR013785">
    <property type="entry name" value="Aldolase_TIM"/>
</dbReference>
<dbReference type="EC" id="4.3.3.7" evidence="3"/>
<dbReference type="InterPro" id="IPR020624">
    <property type="entry name" value="Schiff_base-form_aldolases_CS"/>
</dbReference>
<dbReference type="SUPFAM" id="SSF51569">
    <property type="entry name" value="Aldolase"/>
    <property type="match status" value="1"/>
</dbReference>
<evidence type="ECO:0000256" key="1">
    <source>
        <dbReference type="ARBA" id="ARBA00003294"/>
    </source>
</evidence>
<dbReference type="InterPro" id="IPR020625">
    <property type="entry name" value="Schiff_base-form_aldolases_AS"/>
</dbReference>
<evidence type="ECO:0000256" key="3">
    <source>
        <dbReference type="ARBA" id="ARBA00012086"/>
    </source>
</evidence>
<dbReference type="InterPro" id="IPR002220">
    <property type="entry name" value="DapA-like"/>
</dbReference>
<evidence type="ECO:0000256" key="7">
    <source>
        <dbReference type="ARBA" id="ARBA00023239"/>
    </source>
</evidence>
<comment type="function">
    <text evidence="1">Catalyzes the condensation of (S)-aspartate-beta-semialdehyde [(S)-ASA] and pyruvate to 4-hydroxy-tetrahydrodipicolinate (HTPA).</text>
</comment>
<dbReference type="EMBL" id="MN448281">
    <property type="protein sequence ID" value="QFG74152.1"/>
    <property type="molecule type" value="Genomic_DNA"/>
</dbReference>
<dbReference type="GO" id="GO:0009089">
    <property type="term" value="P:lysine biosynthetic process via diaminopimelate"/>
    <property type="evidence" value="ECO:0007669"/>
    <property type="project" value="UniProtKB-UniPathway"/>
</dbReference>
<accession>A0A5J6VJA9</accession>
<proteinExistence type="predicted"/>
<evidence type="ECO:0000313" key="10">
    <source>
        <dbReference type="EMBL" id="QFG74152.1"/>
    </source>
</evidence>
<comment type="pathway">
    <text evidence="2">Amino-acid biosynthesis; L-lysine biosynthesis via DAP pathway; (S)-tetrahydrodipicolinate from L-aspartate: step 3/4.</text>
</comment>
<evidence type="ECO:0000256" key="5">
    <source>
        <dbReference type="ARBA" id="ARBA00022915"/>
    </source>
</evidence>
<evidence type="ECO:0000256" key="2">
    <source>
        <dbReference type="ARBA" id="ARBA00005120"/>
    </source>
</evidence>
<dbReference type="PROSITE" id="PS00666">
    <property type="entry name" value="DHDPS_2"/>
    <property type="match status" value="1"/>
</dbReference>
<dbReference type="InterPro" id="IPR005263">
    <property type="entry name" value="DapA"/>
</dbReference>
<dbReference type="PANTHER" id="PTHR12128:SF15">
    <property type="entry name" value="4-HYDROXY-TETRAHYDRODIPICOLINATE SYNTHASE 1, CHLOROPLASTIC"/>
    <property type="match status" value="1"/>
</dbReference>
<dbReference type="UniPathway" id="UPA00034">
    <property type="reaction ID" value="UER00017"/>
</dbReference>
<protein>
    <recommendedName>
        <fullName evidence="3">4-hydroxy-tetrahydrodipicolinate synthase</fullName>
        <ecNumber evidence="3">4.3.3.7</ecNumber>
    </recommendedName>
</protein>
<reference evidence="10" key="1">
    <citation type="journal article" date="2019" name="Philos. Trans. R. Soc. Lond., B, Biol. Sci.">
        <title>Targeted metagenomic recovery of four divergent viruses reveals shared and distinctive characteristics of giant viruses of marine eukaryotes.</title>
        <authorList>
            <person name="Needham D.M."/>
            <person name="Poirier C."/>
            <person name="Hehenberger E."/>
            <person name="Jimenez V."/>
            <person name="Swalwell J.E."/>
            <person name="Santoro A.E."/>
            <person name="Worden A.Z."/>
        </authorList>
    </citation>
    <scope>NUCLEOTIDE SEQUENCE</scope>
    <source>
        <strain evidence="10">OPacV-662</strain>
    </source>
</reference>
<keyword evidence="6" id="KW-0457">Lysine biosynthesis</keyword>
<dbReference type="PIRSF" id="PIRSF001365">
    <property type="entry name" value="DHDPS"/>
    <property type="match status" value="1"/>
</dbReference>
<dbReference type="PROSITE" id="PS00665">
    <property type="entry name" value="DHDPS_1"/>
    <property type="match status" value="1"/>
</dbReference>
<organism evidence="10">
    <name type="scientific">Megaviridae environmental sample</name>
    <dbReference type="NCBI Taxonomy" id="1737588"/>
    <lineage>
        <taxon>Viruses</taxon>
        <taxon>Varidnaviria</taxon>
        <taxon>Bamfordvirae</taxon>
        <taxon>Nucleocytoviricota</taxon>
        <taxon>Megaviricetes</taxon>
        <taxon>Imitervirales</taxon>
        <taxon>Mimiviridae</taxon>
        <taxon>environmental samples</taxon>
    </lineage>
</organism>
<dbReference type="PRINTS" id="PR00146">
    <property type="entry name" value="DHPICSNTHASE"/>
</dbReference>
<keyword evidence="7" id="KW-0456">Lyase</keyword>
<dbReference type="GO" id="GO:0008840">
    <property type="term" value="F:4-hydroxy-tetrahydrodipicolinate synthase activity"/>
    <property type="evidence" value="ECO:0007669"/>
    <property type="project" value="UniProtKB-EC"/>
</dbReference>
<sequence>MKLITAIKTPFNKYNRIDLNAFSNLLSRQIESGINAVVIAGTTGEGHLLNQEERTNLIDYNVRNFDVNVIANVGSNSTGKAIRATRQAFDVGADYALQVNPYYGKVCNNGMYHHLAECTKYGPTIMYNVPSRTGQDLPIDVVKKLSKLDNFYGIKECHSIERMQEYKNMNINMWCGNDEQTPIVYNLKNDTSLVGAISVISNIVPEFSKSLVVNNDIDLKKNTILCDWLFQKPNPIGVNTALAMMGYIKPVFRMPYLPLNESERKRGKYILEEYFNVEGISLLKDEDFVILKA</sequence>
<evidence type="ECO:0000256" key="9">
    <source>
        <dbReference type="ARBA" id="ARBA00047836"/>
    </source>
</evidence>
<dbReference type="SMART" id="SM01130">
    <property type="entry name" value="DHDPS"/>
    <property type="match status" value="1"/>
</dbReference>
<keyword evidence="5" id="KW-0220">Diaminopimelate biosynthesis</keyword>
<dbReference type="PANTHER" id="PTHR12128">
    <property type="entry name" value="DIHYDRODIPICOLINATE SYNTHASE"/>
    <property type="match status" value="1"/>
</dbReference>
<evidence type="ECO:0000256" key="6">
    <source>
        <dbReference type="ARBA" id="ARBA00023154"/>
    </source>
</evidence>
<keyword evidence="4" id="KW-0028">Amino-acid biosynthesis</keyword>